<dbReference type="Pfam" id="PF07993">
    <property type="entry name" value="NAD_binding_4"/>
    <property type="match status" value="1"/>
</dbReference>
<dbReference type="InterPro" id="IPR036291">
    <property type="entry name" value="NAD(P)-bd_dom_sf"/>
</dbReference>
<feature type="transmembrane region" description="Helical" evidence="10">
    <location>
        <begin position="534"/>
        <end position="554"/>
    </location>
</feature>
<dbReference type="GO" id="GO:0080019">
    <property type="term" value="F:alcohol-forming very long-chain fatty acyl-CoA reductase activity"/>
    <property type="evidence" value="ECO:0007669"/>
    <property type="project" value="InterPro"/>
</dbReference>
<dbReference type="FunFam" id="3.40.50.720:FF:000143">
    <property type="entry name" value="Fatty acyl-CoA reductase"/>
    <property type="match status" value="1"/>
</dbReference>
<reference evidence="14" key="1">
    <citation type="submission" date="2025-08" db="UniProtKB">
        <authorList>
            <consortium name="RefSeq"/>
        </authorList>
    </citation>
    <scope>IDENTIFICATION</scope>
    <source>
        <tissue evidence="14">Total insect</tissue>
    </source>
</reference>
<dbReference type="CDD" id="cd09071">
    <property type="entry name" value="FAR_C"/>
    <property type="match status" value="1"/>
</dbReference>
<dbReference type="OrthoDB" id="429813at2759"/>
<evidence type="ECO:0000256" key="9">
    <source>
        <dbReference type="ARBA" id="ARBA00052530"/>
    </source>
</evidence>
<dbReference type="EC" id="1.2.1.84" evidence="10"/>
<dbReference type="KEGG" id="tpal:117650033"/>
<evidence type="ECO:0000313" key="13">
    <source>
        <dbReference type="Proteomes" id="UP000515158"/>
    </source>
</evidence>
<comment type="function">
    <text evidence="10">Catalyzes the reduction of fatty acyl-CoA to fatty alcohols.</text>
</comment>
<dbReference type="CDD" id="cd05236">
    <property type="entry name" value="FAR-N_SDR_e"/>
    <property type="match status" value="1"/>
</dbReference>
<keyword evidence="7 10" id="KW-0443">Lipid metabolism</keyword>
<feature type="domain" description="Thioester reductase (TE)" evidence="12">
    <location>
        <begin position="69"/>
        <end position="340"/>
    </location>
</feature>
<keyword evidence="13" id="KW-1185">Reference proteome</keyword>
<evidence type="ECO:0000259" key="12">
    <source>
        <dbReference type="Pfam" id="PF07993"/>
    </source>
</evidence>
<dbReference type="Proteomes" id="UP000515158">
    <property type="component" value="Unplaced"/>
</dbReference>
<dbReference type="GO" id="GO:0102965">
    <property type="term" value="F:alcohol-forming long-chain fatty acyl-CoA reductase activity"/>
    <property type="evidence" value="ECO:0007669"/>
    <property type="project" value="UniProtKB-EC"/>
</dbReference>
<keyword evidence="3 10" id="KW-0444">Lipid biosynthesis</keyword>
<evidence type="ECO:0000256" key="7">
    <source>
        <dbReference type="ARBA" id="ARBA00023098"/>
    </source>
</evidence>
<keyword evidence="4 10" id="KW-0812">Transmembrane</keyword>
<dbReference type="GeneID" id="117650033"/>
<dbReference type="GO" id="GO:0016020">
    <property type="term" value="C:membrane"/>
    <property type="evidence" value="ECO:0007669"/>
    <property type="project" value="UniProtKB-SubCell"/>
</dbReference>
<dbReference type="GO" id="GO:0005777">
    <property type="term" value="C:peroxisome"/>
    <property type="evidence" value="ECO:0007669"/>
    <property type="project" value="TreeGrafter"/>
</dbReference>
<organism evidence="14">
    <name type="scientific">Thrips palmi</name>
    <name type="common">Melon thrips</name>
    <dbReference type="NCBI Taxonomy" id="161013"/>
    <lineage>
        <taxon>Eukaryota</taxon>
        <taxon>Metazoa</taxon>
        <taxon>Ecdysozoa</taxon>
        <taxon>Arthropoda</taxon>
        <taxon>Hexapoda</taxon>
        <taxon>Insecta</taxon>
        <taxon>Pterygota</taxon>
        <taxon>Neoptera</taxon>
        <taxon>Paraneoptera</taxon>
        <taxon>Thysanoptera</taxon>
        <taxon>Terebrantia</taxon>
        <taxon>Thripoidea</taxon>
        <taxon>Thripidae</taxon>
        <taxon>Thrips</taxon>
    </lineage>
</organism>
<evidence type="ECO:0000256" key="5">
    <source>
        <dbReference type="ARBA" id="ARBA00022857"/>
    </source>
</evidence>
<sequence length="564" mass="63221">MLKTLKLVVIWVLVASAHQRGNNHKMDCTKRERLHAVRDGILQARDWHANERASRPSVAEWYAGRSVFITGGSGFLGRVLIELLLRSCPDIGPIYLLMRSKKGVDPKDRLGVLLDVPLFDRLRAEQPAALSKVRTVPGDIEAPSLGLSDADRQLLCAEVSVVFHVAASVRFDDPLQKALRTNLQSTKDIVQLARDMPRLKVLVHVSTAYSYTNQNPIEEHVYSNTLDWRRALQLAELPAKDQKAIDFLGPKLRGPQPNTYTFTKGLAEHLVQEASRDLPIIIVRPSIVVTSHSDPLPGWIDNLNGAAGIVVANLKGVMRYVNVNLDMALDSVPVDVATKLIVLASWSKGLGLQLSDEQVDVVNATVGTDFGLNFSEAAHLQHKHGVDYKVPYPGSLRPPSLRYEPCPVLYALLHFYHHLVFAFVVDLLARALGQKPRALGLYRKLAIGMQSIAPFMREFTFIMKNQRTLQEMIHPSDLKTLDFLEIYNGRDSEEQMVATMVNQMRGVLLYTLKEEFNVEKNSARLRRLGWVLRAYHSVMALLFFGIVAVLYKVISYSGDAARWT</sequence>
<evidence type="ECO:0000256" key="8">
    <source>
        <dbReference type="ARBA" id="ARBA00023136"/>
    </source>
</evidence>
<dbReference type="InterPro" id="IPR033640">
    <property type="entry name" value="FAR_C"/>
</dbReference>
<keyword evidence="11" id="KW-0732">Signal</keyword>
<evidence type="ECO:0000256" key="4">
    <source>
        <dbReference type="ARBA" id="ARBA00022692"/>
    </source>
</evidence>
<gene>
    <name evidence="14" type="primary">LOC117650033</name>
</gene>
<evidence type="ECO:0000256" key="6">
    <source>
        <dbReference type="ARBA" id="ARBA00022989"/>
    </source>
</evidence>
<feature type="signal peptide" evidence="11">
    <location>
        <begin position="1"/>
        <end position="17"/>
    </location>
</feature>
<dbReference type="InterPro" id="IPR013120">
    <property type="entry name" value="FAR_NAD-bd"/>
</dbReference>
<evidence type="ECO:0000256" key="2">
    <source>
        <dbReference type="ARBA" id="ARBA00005928"/>
    </source>
</evidence>
<accession>A0A6P8ZWH0</accession>
<protein>
    <recommendedName>
        <fullName evidence="10">Fatty acyl-CoA reductase</fullName>
        <ecNumber evidence="10">1.2.1.84</ecNumber>
    </recommendedName>
</protein>
<comment type="catalytic activity">
    <reaction evidence="9 10">
        <text>a long-chain fatty acyl-CoA + 2 NADPH + 2 H(+) = a long-chain primary fatty alcohol + 2 NADP(+) + CoA</text>
        <dbReference type="Rhea" id="RHEA:52716"/>
        <dbReference type="ChEBI" id="CHEBI:15378"/>
        <dbReference type="ChEBI" id="CHEBI:57287"/>
        <dbReference type="ChEBI" id="CHEBI:57783"/>
        <dbReference type="ChEBI" id="CHEBI:58349"/>
        <dbReference type="ChEBI" id="CHEBI:77396"/>
        <dbReference type="ChEBI" id="CHEBI:83139"/>
        <dbReference type="EC" id="1.2.1.84"/>
    </reaction>
</comment>
<keyword evidence="8 10" id="KW-0472">Membrane</keyword>
<evidence type="ECO:0000256" key="11">
    <source>
        <dbReference type="SAM" id="SignalP"/>
    </source>
</evidence>
<dbReference type="InterPro" id="IPR026055">
    <property type="entry name" value="FAR"/>
</dbReference>
<evidence type="ECO:0000256" key="10">
    <source>
        <dbReference type="RuleBase" id="RU363097"/>
    </source>
</evidence>
<dbReference type="PANTHER" id="PTHR11011">
    <property type="entry name" value="MALE STERILITY PROTEIN 2-RELATED"/>
    <property type="match status" value="1"/>
</dbReference>
<evidence type="ECO:0000256" key="3">
    <source>
        <dbReference type="ARBA" id="ARBA00022516"/>
    </source>
</evidence>
<evidence type="ECO:0000313" key="14">
    <source>
        <dbReference type="RefSeq" id="XP_034249181.1"/>
    </source>
</evidence>
<dbReference type="SUPFAM" id="SSF51735">
    <property type="entry name" value="NAD(P)-binding Rossmann-fold domains"/>
    <property type="match status" value="1"/>
</dbReference>
<evidence type="ECO:0000256" key="1">
    <source>
        <dbReference type="ARBA" id="ARBA00004141"/>
    </source>
</evidence>
<comment type="similarity">
    <text evidence="2 10">Belongs to the fatty acyl-CoA reductase family.</text>
</comment>
<comment type="subcellular location">
    <subcellularLocation>
        <location evidence="1">Membrane</location>
        <topology evidence="1">Multi-pass membrane protein</topology>
    </subcellularLocation>
</comment>
<dbReference type="Gene3D" id="3.40.50.720">
    <property type="entry name" value="NAD(P)-binding Rossmann-like Domain"/>
    <property type="match status" value="1"/>
</dbReference>
<dbReference type="InParanoid" id="A0A6P8ZWH0"/>
<dbReference type="PANTHER" id="PTHR11011:SF116">
    <property type="entry name" value="FATTY ACYL-COA REDUCTASE CG5065-RELATED"/>
    <property type="match status" value="1"/>
</dbReference>
<keyword evidence="10" id="KW-0560">Oxidoreductase</keyword>
<dbReference type="RefSeq" id="XP_034249181.1">
    <property type="nucleotide sequence ID" value="XM_034393290.1"/>
</dbReference>
<proteinExistence type="inferred from homology"/>
<feature type="chain" id="PRO_5027709513" description="Fatty acyl-CoA reductase" evidence="11">
    <location>
        <begin position="18"/>
        <end position="564"/>
    </location>
</feature>
<keyword evidence="5 10" id="KW-0521">NADP</keyword>
<dbReference type="AlphaFoldDB" id="A0A6P8ZWH0"/>
<dbReference type="GO" id="GO:0035336">
    <property type="term" value="P:long-chain fatty-acyl-CoA metabolic process"/>
    <property type="evidence" value="ECO:0007669"/>
    <property type="project" value="TreeGrafter"/>
</dbReference>
<keyword evidence="6 10" id="KW-1133">Transmembrane helix</keyword>
<name>A0A6P8ZWH0_THRPL</name>